<dbReference type="RefSeq" id="WP_132321181.1">
    <property type="nucleotide sequence ID" value="NZ_FWZT01000013.1"/>
</dbReference>
<evidence type="ECO:0000313" key="2">
    <source>
        <dbReference type="EMBL" id="SMF43985.1"/>
    </source>
</evidence>
<reference evidence="3" key="1">
    <citation type="submission" date="2017-04" db="EMBL/GenBank/DDBJ databases">
        <authorList>
            <person name="Varghese N."/>
            <person name="Submissions S."/>
        </authorList>
    </citation>
    <scope>NUCLEOTIDE SEQUENCE [LARGE SCALE GENOMIC DNA]</scope>
    <source>
        <strain evidence="3">RKEM611</strain>
    </source>
</reference>
<dbReference type="STRING" id="1513793.SAMN06296036_113117"/>
<keyword evidence="1" id="KW-0732">Signal</keyword>
<name>A0A1Y6C3W8_9BACT</name>
<feature type="signal peptide" evidence="1">
    <location>
        <begin position="1"/>
        <end position="17"/>
    </location>
</feature>
<evidence type="ECO:0000256" key="1">
    <source>
        <dbReference type="SAM" id="SignalP"/>
    </source>
</evidence>
<keyword evidence="3" id="KW-1185">Reference proteome</keyword>
<dbReference type="Proteomes" id="UP000192907">
    <property type="component" value="Unassembled WGS sequence"/>
</dbReference>
<accession>A0A1Y6C3W8</accession>
<evidence type="ECO:0008006" key="4">
    <source>
        <dbReference type="Google" id="ProtNLM"/>
    </source>
</evidence>
<dbReference type="EMBL" id="FWZT01000013">
    <property type="protein sequence ID" value="SMF43985.1"/>
    <property type="molecule type" value="Genomic_DNA"/>
</dbReference>
<protein>
    <recommendedName>
        <fullName evidence="4">Lipocalin-like domain-containing protein</fullName>
    </recommendedName>
</protein>
<evidence type="ECO:0000313" key="3">
    <source>
        <dbReference type="Proteomes" id="UP000192907"/>
    </source>
</evidence>
<dbReference type="AlphaFoldDB" id="A0A1Y6C3W8"/>
<feature type="chain" id="PRO_5012531695" description="Lipocalin-like domain-containing protein" evidence="1">
    <location>
        <begin position="18"/>
        <end position="392"/>
    </location>
</feature>
<proteinExistence type="predicted"/>
<gene>
    <name evidence="2" type="ORF">SAMN06296036_113117</name>
</gene>
<organism evidence="2 3">
    <name type="scientific">Pseudobacteriovorax antillogorgiicola</name>
    <dbReference type="NCBI Taxonomy" id="1513793"/>
    <lineage>
        <taxon>Bacteria</taxon>
        <taxon>Pseudomonadati</taxon>
        <taxon>Bdellovibrionota</taxon>
        <taxon>Oligoflexia</taxon>
        <taxon>Oligoflexales</taxon>
        <taxon>Pseudobacteriovoracaceae</taxon>
        <taxon>Pseudobacteriovorax</taxon>
    </lineage>
</organism>
<sequence>MKRLFLFGLILSSSASAQFDLNLGRLIQGTWVFHSGQQLATNAYKIVFRGDASCELVMSEGSGECRWSVRDREISIDMEQAIQLSGFTNAVNPTTGELVEAEYEGRIEAFTLSLEKFDFIQPSWKITYDEIRNYPQNPELPSEVIESFDPPKLVAQRYKSLRPFKQTGLLAMNLAVGTGNFGGVIRINDDQSASMEAGFIGLEQKALFWSQTEAGLMLSYSPGESSVFRVLNDRRLGTYVLAEINQLGKKSVQTSFIGQVDEALWKEQQLSQDEFMGTWVFDSNEPYQYTFGENGFYSMGDPTEEPAFFAEGTWRVEKNKLAAYRYWESETGTSLSADDAKLCLSEEIDCELFQSRTYRILNRRDDQILVLRELYVPWFDSSSNFVHTFVRL</sequence>